<evidence type="ECO:0000313" key="5">
    <source>
        <dbReference type="EMBL" id="KAL3400217.1"/>
    </source>
</evidence>
<gene>
    <name evidence="5" type="ORF">TKK_006111</name>
</gene>
<evidence type="ECO:0000256" key="2">
    <source>
        <dbReference type="ARBA" id="ARBA00023043"/>
    </source>
</evidence>
<evidence type="ECO:0000256" key="4">
    <source>
        <dbReference type="SAM" id="Phobius"/>
    </source>
</evidence>
<feature type="repeat" description="ANK" evidence="3">
    <location>
        <begin position="28"/>
        <end position="60"/>
    </location>
</feature>
<dbReference type="Pfam" id="PF12796">
    <property type="entry name" value="Ank_2"/>
    <property type="match status" value="1"/>
</dbReference>
<dbReference type="Proteomes" id="UP001627154">
    <property type="component" value="Unassembled WGS sequence"/>
</dbReference>
<dbReference type="InterPro" id="IPR002110">
    <property type="entry name" value="Ankyrin_rpt"/>
</dbReference>
<feature type="repeat" description="ANK" evidence="3">
    <location>
        <begin position="101"/>
        <end position="133"/>
    </location>
</feature>
<evidence type="ECO:0000313" key="6">
    <source>
        <dbReference type="Proteomes" id="UP001627154"/>
    </source>
</evidence>
<accession>A0ABD2X4E6</accession>
<dbReference type="AlphaFoldDB" id="A0ABD2X4E6"/>
<dbReference type="PROSITE" id="PS50297">
    <property type="entry name" value="ANK_REP_REGION"/>
    <property type="match status" value="2"/>
</dbReference>
<dbReference type="EMBL" id="JBJJXI010000051">
    <property type="protein sequence ID" value="KAL3400217.1"/>
    <property type="molecule type" value="Genomic_DNA"/>
</dbReference>
<dbReference type="Gene3D" id="1.25.40.20">
    <property type="entry name" value="Ankyrin repeat-containing domain"/>
    <property type="match status" value="1"/>
</dbReference>
<keyword evidence="4" id="KW-0812">Transmembrane</keyword>
<dbReference type="SUPFAM" id="SSF48403">
    <property type="entry name" value="Ankyrin repeat"/>
    <property type="match status" value="1"/>
</dbReference>
<sequence>MCVTMVQVSSSNTDGEDPSRRIDAVDKDGMTPLHWAMRLKHEKVAELLLRKGANPNLADKYGETPLHFICQRSHDVDFAEKFFKITDEINRPVEIDAADKAGVTPLHWAVYNKHKKLAKLLLRRGANPNLADMDGQTALHVLSGCYDDDELAANLLLGTGGESNLADKARLIFNGKEINAVFDILCLVTIAFILFHTFFLLKKMYLKNSI</sequence>
<feature type="transmembrane region" description="Helical" evidence="4">
    <location>
        <begin position="180"/>
        <end position="201"/>
    </location>
</feature>
<keyword evidence="2 3" id="KW-0040">ANK repeat</keyword>
<protein>
    <submittedName>
        <fullName evidence="5">Uncharacterized protein</fullName>
    </submittedName>
</protein>
<evidence type="ECO:0000256" key="1">
    <source>
        <dbReference type="ARBA" id="ARBA00022737"/>
    </source>
</evidence>
<dbReference type="PROSITE" id="PS50088">
    <property type="entry name" value="ANK_REPEAT"/>
    <property type="match status" value="2"/>
</dbReference>
<name>A0ABD2X4E6_9HYME</name>
<organism evidence="5 6">
    <name type="scientific">Trichogramma kaykai</name>
    <dbReference type="NCBI Taxonomy" id="54128"/>
    <lineage>
        <taxon>Eukaryota</taxon>
        <taxon>Metazoa</taxon>
        <taxon>Ecdysozoa</taxon>
        <taxon>Arthropoda</taxon>
        <taxon>Hexapoda</taxon>
        <taxon>Insecta</taxon>
        <taxon>Pterygota</taxon>
        <taxon>Neoptera</taxon>
        <taxon>Endopterygota</taxon>
        <taxon>Hymenoptera</taxon>
        <taxon>Apocrita</taxon>
        <taxon>Proctotrupomorpha</taxon>
        <taxon>Chalcidoidea</taxon>
        <taxon>Trichogrammatidae</taxon>
        <taxon>Trichogramma</taxon>
    </lineage>
</organism>
<dbReference type="InterPro" id="IPR036770">
    <property type="entry name" value="Ankyrin_rpt-contain_sf"/>
</dbReference>
<evidence type="ECO:0000256" key="3">
    <source>
        <dbReference type="PROSITE-ProRule" id="PRU00023"/>
    </source>
</evidence>
<dbReference type="SMART" id="SM00248">
    <property type="entry name" value="ANK"/>
    <property type="match status" value="4"/>
</dbReference>
<reference evidence="5 6" key="1">
    <citation type="journal article" date="2024" name="bioRxiv">
        <title>A reference genome for Trichogramma kaykai: A tiny desert-dwelling parasitoid wasp with competing sex-ratio distorters.</title>
        <authorList>
            <person name="Culotta J."/>
            <person name="Lindsey A.R."/>
        </authorList>
    </citation>
    <scope>NUCLEOTIDE SEQUENCE [LARGE SCALE GENOMIC DNA]</scope>
    <source>
        <strain evidence="5 6">KSX58</strain>
    </source>
</reference>
<keyword evidence="6" id="KW-1185">Reference proteome</keyword>
<dbReference type="PANTHER" id="PTHR24171">
    <property type="entry name" value="ANKYRIN REPEAT DOMAIN-CONTAINING PROTEIN 39-RELATED"/>
    <property type="match status" value="1"/>
</dbReference>
<comment type="caution">
    <text evidence="5">The sequence shown here is derived from an EMBL/GenBank/DDBJ whole genome shotgun (WGS) entry which is preliminary data.</text>
</comment>
<keyword evidence="4" id="KW-0472">Membrane</keyword>
<keyword evidence="4" id="KW-1133">Transmembrane helix</keyword>
<dbReference type="PRINTS" id="PR01415">
    <property type="entry name" value="ANKYRIN"/>
</dbReference>
<keyword evidence="1" id="KW-0677">Repeat</keyword>
<proteinExistence type="predicted"/>